<protein>
    <submittedName>
        <fullName evidence="1">Uncharacterized protein</fullName>
    </submittedName>
</protein>
<dbReference type="Proteomes" id="UP001054945">
    <property type="component" value="Unassembled WGS sequence"/>
</dbReference>
<name>A0AAV4NQL7_CAEEX</name>
<sequence>MKIHLTPSKRKANIQVKRKLNSPRVQPALPQGRIVGNIPVITISKIWAEIFVVMVCRQGNTLRSTHRTGKDSIMREPRSYIYSLGE</sequence>
<keyword evidence="2" id="KW-1185">Reference proteome</keyword>
<organism evidence="1 2">
    <name type="scientific">Caerostris extrusa</name>
    <name type="common">Bark spider</name>
    <name type="synonym">Caerostris bankana</name>
    <dbReference type="NCBI Taxonomy" id="172846"/>
    <lineage>
        <taxon>Eukaryota</taxon>
        <taxon>Metazoa</taxon>
        <taxon>Ecdysozoa</taxon>
        <taxon>Arthropoda</taxon>
        <taxon>Chelicerata</taxon>
        <taxon>Arachnida</taxon>
        <taxon>Araneae</taxon>
        <taxon>Araneomorphae</taxon>
        <taxon>Entelegynae</taxon>
        <taxon>Araneoidea</taxon>
        <taxon>Araneidae</taxon>
        <taxon>Caerostris</taxon>
    </lineage>
</organism>
<comment type="caution">
    <text evidence="1">The sequence shown here is derived from an EMBL/GenBank/DDBJ whole genome shotgun (WGS) entry which is preliminary data.</text>
</comment>
<dbReference type="EMBL" id="BPLR01021201">
    <property type="protein sequence ID" value="GIX87092.1"/>
    <property type="molecule type" value="Genomic_DNA"/>
</dbReference>
<accession>A0AAV4NQL7</accession>
<reference evidence="1 2" key="1">
    <citation type="submission" date="2021-06" db="EMBL/GenBank/DDBJ databases">
        <title>Caerostris extrusa draft genome.</title>
        <authorList>
            <person name="Kono N."/>
            <person name="Arakawa K."/>
        </authorList>
    </citation>
    <scope>NUCLEOTIDE SEQUENCE [LARGE SCALE GENOMIC DNA]</scope>
</reference>
<evidence type="ECO:0000313" key="2">
    <source>
        <dbReference type="Proteomes" id="UP001054945"/>
    </source>
</evidence>
<proteinExistence type="predicted"/>
<dbReference type="AlphaFoldDB" id="A0AAV4NQL7"/>
<gene>
    <name evidence="1" type="ORF">CEXT_162051</name>
</gene>
<evidence type="ECO:0000313" key="1">
    <source>
        <dbReference type="EMBL" id="GIX87092.1"/>
    </source>
</evidence>